<evidence type="ECO:0000256" key="1">
    <source>
        <dbReference type="ARBA" id="ARBA00004370"/>
    </source>
</evidence>
<dbReference type="InterPro" id="IPR013106">
    <property type="entry name" value="Ig_V-set"/>
</dbReference>
<evidence type="ECO:0000256" key="3">
    <source>
        <dbReference type="ARBA" id="ARBA00023319"/>
    </source>
</evidence>
<evidence type="ECO:0000313" key="6">
    <source>
        <dbReference type="RefSeq" id="XP_060060932.1"/>
    </source>
</evidence>
<evidence type="ECO:0000259" key="4">
    <source>
        <dbReference type="PROSITE" id="PS50835"/>
    </source>
</evidence>
<dbReference type="PROSITE" id="PS50835">
    <property type="entry name" value="IG_LIKE"/>
    <property type="match status" value="2"/>
</dbReference>
<dbReference type="Proteomes" id="UP001652624">
    <property type="component" value="Chromosome 13"/>
</dbReference>
<dbReference type="InterPro" id="IPR036179">
    <property type="entry name" value="Ig-like_dom_sf"/>
</dbReference>
<dbReference type="PANTHER" id="PTHR24100">
    <property type="entry name" value="BUTYROPHILIN"/>
    <property type="match status" value="1"/>
</dbReference>
<dbReference type="Pfam" id="PF22705">
    <property type="entry name" value="C2-set_3"/>
    <property type="match status" value="1"/>
</dbReference>
<name>A0ABM3YIN7_ERIEU</name>
<dbReference type="SMART" id="SM00409">
    <property type="entry name" value="IG"/>
    <property type="match status" value="1"/>
</dbReference>
<protein>
    <submittedName>
        <fullName evidence="6">Selection and upkeep of intraepithelial T-cells protein 7-like</fullName>
    </submittedName>
</protein>
<keyword evidence="2" id="KW-0472">Membrane</keyword>
<evidence type="ECO:0000313" key="5">
    <source>
        <dbReference type="Proteomes" id="UP001652624"/>
    </source>
</evidence>
<gene>
    <name evidence="6" type="primary">LOC132542376</name>
</gene>
<accession>A0ABM3YIN7</accession>
<dbReference type="InterPro" id="IPR053896">
    <property type="entry name" value="BTN3A2-like_Ig-C"/>
</dbReference>
<proteinExistence type="predicted"/>
<dbReference type="GeneID" id="132542376"/>
<dbReference type="SUPFAM" id="SSF48726">
    <property type="entry name" value="Immunoglobulin"/>
    <property type="match status" value="2"/>
</dbReference>
<evidence type="ECO:0000256" key="2">
    <source>
        <dbReference type="ARBA" id="ARBA00023136"/>
    </source>
</evidence>
<feature type="domain" description="Ig-like" evidence="4">
    <location>
        <begin position="151"/>
        <end position="225"/>
    </location>
</feature>
<keyword evidence="3" id="KW-0393">Immunoglobulin domain</keyword>
<dbReference type="InterPro" id="IPR007110">
    <property type="entry name" value="Ig-like_dom"/>
</dbReference>
<dbReference type="RefSeq" id="XP_060060932.1">
    <property type="nucleotide sequence ID" value="XM_060204949.1"/>
</dbReference>
<feature type="domain" description="Ig-like" evidence="4">
    <location>
        <begin position="18"/>
        <end position="129"/>
    </location>
</feature>
<dbReference type="Gene3D" id="2.60.40.10">
    <property type="entry name" value="Immunoglobulins"/>
    <property type="match status" value="2"/>
</dbReference>
<comment type="subcellular location">
    <subcellularLocation>
        <location evidence="1">Membrane</location>
    </subcellularLocation>
</comment>
<keyword evidence="5" id="KW-1185">Reference proteome</keyword>
<dbReference type="PANTHER" id="PTHR24100:SF51">
    <property type="entry name" value="SELECTION AND UPKEEP OF INTRAEPITHELIAL T-CELLS PROTEIN 7-RELATED"/>
    <property type="match status" value="1"/>
</dbReference>
<organism evidence="5 6">
    <name type="scientific">Erinaceus europaeus</name>
    <name type="common">Western European hedgehog</name>
    <dbReference type="NCBI Taxonomy" id="9365"/>
    <lineage>
        <taxon>Eukaryota</taxon>
        <taxon>Metazoa</taxon>
        <taxon>Chordata</taxon>
        <taxon>Craniata</taxon>
        <taxon>Vertebrata</taxon>
        <taxon>Euteleostomi</taxon>
        <taxon>Mammalia</taxon>
        <taxon>Eutheria</taxon>
        <taxon>Laurasiatheria</taxon>
        <taxon>Eulipotyphla</taxon>
        <taxon>Erinaceidae</taxon>
        <taxon>Erinaceinae</taxon>
        <taxon>Erinaceus</taxon>
    </lineage>
</organism>
<dbReference type="SMART" id="SM00406">
    <property type="entry name" value="IGv"/>
    <property type="match status" value="1"/>
</dbReference>
<reference evidence="6" key="1">
    <citation type="submission" date="2025-08" db="UniProtKB">
        <authorList>
            <consortium name="RefSeq"/>
        </authorList>
    </citation>
    <scope>IDENTIFICATION</scope>
</reference>
<dbReference type="InterPro" id="IPR003599">
    <property type="entry name" value="Ig_sub"/>
</dbReference>
<dbReference type="InterPro" id="IPR050504">
    <property type="entry name" value="IgSF_BTN/MOG"/>
</dbReference>
<dbReference type="InterPro" id="IPR013783">
    <property type="entry name" value="Ig-like_fold"/>
</dbReference>
<sequence>MLIISDLSIFKSSFTEKQTVTISTGHLVATAEGKAELSCQLSPPQNAEHMEVQWFRKDNSKLVLLYRGGQTVNEEAAPEYVGRTEFLKEAIGKGKVTLRIHNTSVPDNGIYLCSFKANDFDGIATMNLSVVALGVETQIDVQQLVTAGFLVECASRGWFPQPQMEWKDSRGVVVPPSSISYAQDESGLFRMKMTLFLQNQSHSNITCFIHNPLTTEWKQTTVILTGEQSAEGTTSKIG</sequence>
<dbReference type="Pfam" id="PF07686">
    <property type="entry name" value="V-set"/>
    <property type="match status" value="1"/>
</dbReference>